<accession>A0ABS5T0N7</accession>
<dbReference type="EMBL" id="JABBFR010000020">
    <property type="protein sequence ID" value="MBT0725313.1"/>
    <property type="molecule type" value="Genomic_DNA"/>
</dbReference>
<dbReference type="NCBIfam" id="NF033894">
    <property type="entry name" value="Eex_IncN"/>
    <property type="match status" value="1"/>
</dbReference>
<organism evidence="1 2">
    <name type="scientific">Rosenbergiella gaditana</name>
    <dbReference type="NCBI Taxonomy" id="2726987"/>
    <lineage>
        <taxon>Bacteria</taxon>
        <taxon>Pseudomonadati</taxon>
        <taxon>Pseudomonadota</taxon>
        <taxon>Gammaproteobacteria</taxon>
        <taxon>Enterobacterales</taxon>
        <taxon>Erwiniaceae</taxon>
        <taxon>Rosenbergiella</taxon>
    </lineage>
</organism>
<comment type="caution">
    <text evidence="1">The sequence shown here is derived from an EMBL/GenBank/DDBJ whole genome shotgun (WGS) entry which is preliminary data.</text>
</comment>
<dbReference type="RefSeq" id="WP_214237966.1">
    <property type="nucleotide sequence ID" value="NZ_JABBFR010000020.1"/>
</dbReference>
<gene>
    <name evidence="1" type="ORF">HH682_12980</name>
</gene>
<protein>
    <submittedName>
        <fullName evidence="1">EexN family lipoprotein</fullName>
    </submittedName>
</protein>
<dbReference type="Proteomes" id="UP000790096">
    <property type="component" value="Unassembled WGS sequence"/>
</dbReference>
<dbReference type="InterPro" id="IPR047937">
    <property type="entry name" value="Eex_IncN-like"/>
</dbReference>
<sequence length="76" mass="8714">MERWWSNGFLAMGLLALSGCNKAYTPADFMKDDVLRNKILTQCTQQNDQQSKNCLNALEAKRKIDFEKQTGKTDIK</sequence>
<keyword evidence="1" id="KW-0449">Lipoprotein</keyword>
<dbReference type="PROSITE" id="PS51257">
    <property type="entry name" value="PROKAR_LIPOPROTEIN"/>
    <property type="match status" value="1"/>
</dbReference>
<evidence type="ECO:0000313" key="2">
    <source>
        <dbReference type="Proteomes" id="UP000790096"/>
    </source>
</evidence>
<keyword evidence="2" id="KW-1185">Reference proteome</keyword>
<evidence type="ECO:0000313" key="1">
    <source>
        <dbReference type="EMBL" id="MBT0725313.1"/>
    </source>
</evidence>
<reference evidence="1 2" key="1">
    <citation type="submission" date="2020-04" db="EMBL/GenBank/DDBJ databases">
        <title>Genome sequencing of Rosenbergiella species.</title>
        <authorList>
            <person name="Alvarez-Perez S."/>
            <person name="Lievens B."/>
        </authorList>
    </citation>
    <scope>NUCLEOTIDE SEQUENCE [LARGE SCALE GENOMIC DNA]</scope>
    <source>
        <strain evidence="1 2">S61</strain>
    </source>
</reference>
<name>A0ABS5T0N7_9GAMM</name>
<proteinExistence type="predicted"/>